<proteinExistence type="predicted"/>
<dbReference type="EMBL" id="BGZK01000142">
    <property type="protein sequence ID" value="GBP22655.1"/>
    <property type="molecule type" value="Genomic_DNA"/>
</dbReference>
<evidence type="ECO:0000313" key="1">
    <source>
        <dbReference type="EMBL" id="GBP22655.1"/>
    </source>
</evidence>
<name>A0A4C1U8F3_EUMVA</name>
<accession>A0A4C1U8F3</accession>
<reference evidence="1 2" key="1">
    <citation type="journal article" date="2019" name="Commun. Biol.">
        <title>The bagworm genome reveals a unique fibroin gene that provides high tensile strength.</title>
        <authorList>
            <person name="Kono N."/>
            <person name="Nakamura H."/>
            <person name="Ohtoshi R."/>
            <person name="Tomita M."/>
            <person name="Numata K."/>
            <person name="Arakawa K."/>
        </authorList>
    </citation>
    <scope>NUCLEOTIDE SEQUENCE [LARGE SCALE GENOMIC DNA]</scope>
</reference>
<protein>
    <submittedName>
        <fullName evidence="1">Uncharacterized protein</fullName>
    </submittedName>
</protein>
<sequence length="198" mass="22008">MSPVWRSSKVSHFKIIDDRSKASYPMTIVTTKQKRAASPSPIHRSPKQNYRVPIGRSARAVDTCHSPGLPLSFMSRPATHPHPLQLRINLCGCGCGCRNWCGCSACADADANIRNIPSMELVGLVQQAFQRVAECVASYRVGQLMLRHMDRALWVLEKSARWAVPPPRTSLLPTLINFDCLFIERLSVSRSASAIRPV</sequence>
<dbReference type="Proteomes" id="UP000299102">
    <property type="component" value="Unassembled WGS sequence"/>
</dbReference>
<dbReference type="Pfam" id="PF16091">
    <property type="entry name" value="DUF4820"/>
    <property type="match status" value="1"/>
</dbReference>
<dbReference type="AlphaFoldDB" id="A0A4C1U8F3"/>
<dbReference type="InterPro" id="IPR032150">
    <property type="entry name" value="DUF4820"/>
</dbReference>
<evidence type="ECO:0000313" key="2">
    <source>
        <dbReference type="Proteomes" id="UP000299102"/>
    </source>
</evidence>
<gene>
    <name evidence="1" type="ORF">EVAR_13935_1</name>
</gene>
<dbReference type="OrthoDB" id="7398970at2759"/>
<keyword evidence="2" id="KW-1185">Reference proteome</keyword>
<comment type="caution">
    <text evidence="1">The sequence shown here is derived from an EMBL/GenBank/DDBJ whole genome shotgun (WGS) entry which is preliminary data.</text>
</comment>
<organism evidence="1 2">
    <name type="scientific">Eumeta variegata</name>
    <name type="common">Bagworm moth</name>
    <name type="synonym">Eumeta japonica</name>
    <dbReference type="NCBI Taxonomy" id="151549"/>
    <lineage>
        <taxon>Eukaryota</taxon>
        <taxon>Metazoa</taxon>
        <taxon>Ecdysozoa</taxon>
        <taxon>Arthropoda</taxon>
        <taxon>Hexapoda</taxon>
        <taxon>Insecta</taxon>
        <taxon>Pterygota</taxon>
        <taxon>Neoptera</taxon>
        <taxon>Endopterygota</taxon>
        <taxon>Lepidoptera</taxon>
        <taxon>Glossata</taxon>
        <taxon>Ditrysia</taxon>
        <taxon>Tineoidea</taxon>
        <taxon>Psychidae</taxon>
        <taxon>Oiketicinae</taxon>
        <taxon>Eumeta</taxon>
    </lineage>
</organism>